<dbReference type="KEGG" id="sdyn:Mal52_46330"/>
<sequence length="213" mass="23626">MSHAVDSIAADWTAVDLAARYGAMPLSRIRLPHDSDPATEEDVVDIHDRENRLYELVDGVLLEKTMGTYESYIAMLLGQFLGDFIRQNNLGILLGADGILRLAPGLVRIPDVSFIARHKLPDGKVPRTPVATLVPDLAIEVISKGNTAEEMQEKLRDYFEVGVRLVWYVDHLRKQVRVYTAVDQEQIVGIEESLDGGDVLPGFTLPVASIYAE</sequence>
<dbReference type="EMBL" id="CP036276">
    <property type="protein sequence ID" value="QDU46136.1"/>
    <property type="molecule type" value="Genomic_DNA"/>
</dbReference>
<evidence type="ECO:0000313" key="2">
    <source>
        <dbReference type="EMBL" id="QDU46136.1"/>
    </source>
</evidence>
<evidence type="ECO:0000259" key="1">
    <source>
        <dbReference type="Pfam" id="PF05685"/>
    </source>
</evidence>
<dbReference type="InterPro" id="IPR012296">
    <property type="entry name" value="Nuclease_put_TT1808"/>
</dbReference>
<feature type="domain" description="Putative restriction endonuclease" evidence="1">
    <location>
        <begin position="47"/>
        <end position="208"/>
    </location>
</feature>
<gene>
    <name evidence="2" type="ORF">Mal52_46330</name>
</gene>
<organism evidence="2 3">
    <name type="scientific">Symmachiella dynata</name>
    <dbReference type="NCBI Taxonomy" id="2527995"/>
    <lineage>
        <taxon>Bacteria</taxon>
        <taxon>Pseudomonadati</taxon>
        <taxon>Planctomycetota</taxon>
        <taxon>Planctomycetia</taxon>
        <taxon>Planctomycetales</taxon>
        <taxon>Planctomycetaceae</taxon>
        <taxon>Symmachiella</taxon>
    </lineage>
</organism>
<dbReference type="InterPro" id="IPR011335">
    <property type="entry name" value="Restrct_endonuc-II-like"/>
</dbReference>
<dbReference type="Gene3D" id="3.90.1570.10">
    <property type="entry name" value="tt1808, chain A"/>
    <property type="match status" value="1"/>
</dbReference>
<reference evidence="2 3" key="1">
    <citation type="submission" date="2019-02" db="EMBL/GenBank/DDBJ databases">
        <title>Deep-cultivation of Planctomycetes and their phenomic and genomic characterization uncovers novel biology.</title>
        <authorList>
            <person name="Wiegand S."/>
            <person name="Jogler M."/>
            <person name="Boedeker C."/>
            <person name="Pinto D."/>
            <person name="Vollmers J."/>
            <person name="Rivas-Marin E."/>
            <person name="Kohn T."/>
            <person name="Peeters S.H."/>
            <person name="Heuer A."/>
            <person name="Rast P."/>
            <person name="Oberbeckmann S."/>
            <person name="Bunk B."/>
            <person name="Jeske O."/>
            <person name="Meyerdierks A."/>
            <person name="Storesund J.E."/>
            <person name="Kallscheuer N."/>
            <person name="Luecker S."/>
            <person name="Lage O.M."/>
            <person name="Pohl T."/>
            <person name="Merkel B.J."/>
            <person name="Hornburger P."/>
            <person name="Mueller R.-W."/>
            <person name="Bruemmer F."/>
            <person name="Labrenz M."/>
            <person name="Spormann A.M."/>
            <person name="Op den Camp H."/>
            <person name="Overmann J."/>
            <person name="Amann R."/>
            <person name="Jetten M.S.M."/>
            <person name="Mascher T."/>
            <person name="Medema M.H."/>
            <person name="Devos D.P."/>
            <person name="Kaster A.-K."/>
            <person name="Ovreas L."/>
            <person name="Rohde M."/>
            <person name="Galperin M.Y."/>
            <person name="Jogler C."/>
        </authorList>
    </citation>
    <scope>NUCLEOTIDE SEQUENCE [LARGE SCALE GENOMIC DNA]</scope>
    <source>
        <strain evidence="2 3">Mal52</strain>
    </source>
</reference>
<dbReference type="CDD" id="cd06260">
    <property type="entry name" value="DUF820-like"/>
    <property type="match status" value="1"/>
</dbReference>
<dbReference type="AlphaFoldDB" id="A0A517ZUN4"/>
<dbReference type="Proteomes" id="UP000319383">
    <property type="component" value="Chromosome"/>
</dbReference>
<protein>
    <recommendedName>
        <fullName evidence="1">Putative restriction endonuclease domain-containing protein</fullName>
    </recommendedName>
</protein>
<dbReference type="RefSeq" id="WP_145378665.1">
    <property type="nucleotide sequence ID" value="NZ_CAXBED010000117.1"/>
</dbReference>
<dbReference type="PANTHER" id="PTHR34107:SF1">
    <property type="entry name" value="SLL0198 PROTEIN"/>
    <property type="match status" value="1"/>
</dbReference>
<keyword evidence="3" id="KW-1185">Reference proteome</keyword>
<accession>A0A517ZUN4</accession>
<dbReference type="Pfam" id="PF05685">
    <property type="entry name" value="Uma2"/>
    <property type="match status" value="1"/>
</dbReference>
<dbReference type="SUPFAM" id="SSF52980">
    <property type="entry name" value="Restriction endonuclease-like"/>
    <property type="match status" value="1"/>
</dbReference>
<evidence type="ECO:0000313" key="3">
    <source>
        <dbReference type="Proteomes" id="UP000319383"/>
    </source>
</evidence>
<dbReference type="PANTHER" id="PTHR34107">
    <property type="entry name" value="SLL0198 PROTEIN-RELATED"/>
    <property type="match status" value="1"/>
</dbReference>
<dbReference type="InterPro" id="IPR008538">
    <property type="entry name" value="Uma2"/>
</dbReference>
<proteinExistence type="predicted"/>
<name>A0A517ZUN4_9PLAN</name>